<accession>A0A9X2BXT2</accession>
<evidence type="ECO:0000259" key="2">
    <source>
        <dbReference type="PROSITE" id="PS51742"/>
    </source>
</evidence>
<comment type="caution">
    <text evidence="3">The sequence shown here is derived from an EMBL/GenBank/DDBJ whole genome shotgun (WGS) entry which is preliminary data.</text>
</comment>
<dbReference type="RefSeq" id="WP_248667418.1">
    <property type="nucleotide sequence ID" value="NZ_JALPRX010000054.1"/>
</dbReference>
<keyword evidence="4" id="KW-1185">Reference proteome</keyword>
<evidence type="ECO:0000313" key="3">
    <source>
        <dbReference type="EMBL" id="MCK8785295.1"/>
    </source>
</evidence>
<keyword evidence="3" id="KW-0238">DNA-binding</keyword>
<dbReference type="PROSITE" id="PS51742">
    <property type="entry name" value="PPC"/>
    <property type="match status" value="1"/>
</dbReference>
<dbReference type="GO" id="GO:0003677">
    <property type="term" value="F:DNA binding"/>
    <property type="evidence" value="ECO:0007669"/>
    <property type="project" value="UniProtKB-KW"/>
</dbReference>
<feature type="region of interest" description="Disordered" evidence="1">
    <location>
        <begin position="1"/>
        <end position="25"/>
    </location>
</feature>
<evidence type="ECO:0000256" key="1">
    <source>
        <dbReference type="SAM" id="MobiDB-lite"/>
    </source>
</evidence>
<gene>
    <name evidence="3" type="ORF">M0638_12960</name>
</gene>
<dbReference type="Pfam" id="PF03479">
    <property type="entry name" value="PCC"/>
    <property type="match status" value="1"/>
</dbReference>
<feature type="domain" description="PPC" evidence="2">
    <location>
        <begin position="186"/>
        <end position="298"/>
    </location>
</feature>
<name>A0A9X2BXT2_9PROT</name>
<proteinExistence type="predicted"/>
<dbReference type="InterPro" id="IPR005175">
    <property type="entry name" value="PPC_dom"/>
</dbReference>
<dbReference type="Proteomes" id="UP001139516">
    <property type="component" value="Unassembled WGS sequence"/>
</dbReference>
<dbReference type="AlphaFoldDB" id="A0A9X2BXT2"/>
<sequence>MEQEAAGRRPSGHPPRQPVRQPGPAARVRVESAAGRLRTARFLAAPGPTLVGAMAGPLAAAGIRGGAVDLAGLRLRPFAYVMPAPSPDAHHAAYYSETFRVADGVTVEQGTATFGSRDGAPFLHAHALWRDAAGRAGAGHILPLDTGLAAPGTVSAWGVAEAGMRALPDPETNFTLFHPVPDGDAATEGDGVLGRLRPGVDLVEGIEALCRRHGAARATVRSGIGSLVGAAFEDGRRVETVPTEFLVRHGRVAPDGRGAPRAAIEIVLVDEAGGIHAGRPLRGGNPVLICAEIVLTLG</sequence>
<dbReference type="Gene3D" id="3.30.1330.80">
    <property type="entry name" value="Hypothetical protein, similar to alpha- acetolactate decarboxylase, domain 2"/>
    <property type="match status" value="2"/>
</dbReference>
<organism evidence="3 4">
    <name type="scientific">Roseomonas acroporae</name>
    <dbReference type="NCBI Taxonomy" id="2937791"/>
    <lineage>
        <taxon>Bacteria</taxon>
        <taxon>Pseudomonadati</taxon>
        <taxon>Pseudomonadota</taxon>
        <taxon>Alphaproteobacteria</taxon>
        <taxon>Acetobacterales</taxon>
        <taxon>Roseomonadaceae</taxon>
        <taxon>Roseomonas</taxon>
    </lineage>
</organism>
<evidence type="ECO:0000313" key="4">
    <source>
        <dbReference type="Proteomes" id="UP001139516"/>
    </source>
</evidence>
<dbReference type="EMBL" id="JALPRX010000054">
    <property type="protein sequence ID" value="MCK8785295.1"/>
    <property type="molecule type" value="Genomic_DNA"/>
</dbReference>
<protein>
    <submittedName>
        <fullName evidence="3">DNA-binding protein</fullName>
    </submittedName>
</protein>
<dbReference type="SUPFAM" id="SSF117856">
    <property type="entry name" value="AF0104/ALDC/Ptd012-like"/>
    <property type="match status" value="2"/>
</dbReference>
<reference evidence="3" key="1">
    <citation type="submission" date="2022-04" db="EMBL/GenBank/DDBJ databases">
        <title>Roseomonas acroporae sp. nov., isolated from coral Acropora digitifera.</title>
        <authorList>
            <person name="Sun H."/>
        </authorList>
    </citation>
    <scope>NUCLEOTIDE SEQUENCE</scope>
    <source>
        <strain evidence="3">NAR14</strain>
    </source>
</reference>